<feature type="domain" description="C2H2-type" evidence="2">
    <location>
        <begin position="58"/>
        <end position="79"/>
    </location>
</feature>
<sequence length="201" mass="23341">MELSHTLIKGSDLLNPSLSRSNTNTKNIFVRDSKPSSISKNLPKKAKNRKKNKRTQQCPFCSRKLKHKKGLKQHIAVKHPEKVQRYQRHKKRAVFKPDLDLKSIVNDFPLKKDDSVILADENLNFDSYLVKKLAQVQKKHVCPLPDHMRGYCDEMILRFLISRGYGLVTQDKVFAIRASKQIENVYLLSQNSLIKMEKVIF</sequence>
<evidence type="ECO:0000256" key="1">
    <source>
        <dbReference type="SAM" id="MobiDB-lite"/>
    </source>
</evidence>
<organism evidence="3 4">
    <name type="scientific">Candidatus Lokiarchaeum ossiferum</name>
    <dbReference type="NCBI Taxonomy" id="2951803"/>
    <lineage>
        <taxon>Archaea</taxon>
        <taxon>Promethearchaeati</taxon>
        <taxon>Promethearchaeota</taxon>
        <taxon>Promethearchaeia</taxon>
        <taxon>Promethearchaeales</taxon>
        <taxon>Promethearchaeaceae</taxon>
        <taxon>Candidatus Lokiarchaeum</taxon>
    </lineage>
</organism>
<dbReference type="PROSITE" id="PS00028">
    <property type="entry name" value="ZINC_FINGER_C2H2_1"/>
    <property type="match status" value="1"/>
</dbReference>
<dbReference type="InterPro" id="IPR013087">
    <property type="entry name" value="Znf_C2H2_type"/>
</dbReference>
<keyword evidence="4" id="KW-1185">Reference proteome</keyword>
<evidence type="ECO:0000259" key="2">
    <source>
        <dbReference type="PROSITE" id="PS00028"/>
    </source>
</evidence>
<name>A0ABY6HX99_9ARCH</name>
<evidence type="ECO:0000313" key="4">
    <source>
        <dbReference type="Proteomes" id="UP001208689"/>
    </source>
</evidence>
<feature type="region of interest" description="Disordered" evidence="1">
    <location>
        <begin position="33"/>
        <end position="57"/>
    </location>
</feature>
<evidence type="ECO:0000313" key="3">
    <source>
        <dbReference type="EMBL" id="UYP46972.1"/>
    </source>
</evidence>
<protein>
    <recommendedName>
        <fullName evidence="2">C2H2-type domain-containing protein</fullName>
    </recommendedName>
</protein>
<dbReference type="Proteomes" id="UP001208689">
    <property type="component" value="Chromosome"/>
</dbReference>
<dbReference type="EMBL" id="CP104013">
    <property type="protein sequence ID" value="UYP46972.1"/>
    <property type="molecule type" value="Genomic_DNA"/>
</dbReference>
<proteinExistence type="predicted"/>
<reference evidence="3" key="1">
    <citation type="submission" date="2022-09" db="EMBL/GenBank/DDBJ databases">
        <title>Actin cytoskeleton and complex cell architecture in an #Asgard archaeon.</title>
        <authorList>
            <person name="Ponce Toledo R.I."/>
            <person name="Schleper C."/>
            <person name="Rodrigues Oliveira T."/>
            <person name="Wollweber F."/>
            <person name="Xu J."/>
            <person name="Rittmann S."/>
            <person name="Klingl A."/>
            <person name="Pilhofer M."/>
        </authorList>
    </citation>
    <scope>NUCLEOTIDE SEQUENCE</scope>
    <source>
        <strain evidence="3">B-35</strain>
    </source>
</reference>
<gene>
    <name evidence="3" type="ORF">NEF87_003257</name>
</gene>
<feature type="compositionally biased region" description="Basic residues" evidence="1">
    <location>
        <begin position="42"/>
        <end position="54"/>
    </location>
</feature>
<accession>A0ABY6HX99</accession>